<accession>A0ABQ6ISF0</accession>
<name>A0ABQ6ISF0_9MICO</name>
<dbReference type="Proteomes" id="UP001157126">
    <property type="component" value="Unassembled WGS sequence"/>
</dbReference>
<dbReference type="EMBL" id="BSUO01000001">
    <property type="protein sequence ID" value="GMA40198.1"/>
    <property type="molecule type" value="Genomic_DNA"/>
</dbReference>
<organism evidence="2 3">
    <name type="scientific">Mobilicoccus caccae</name>
    <dbReference type="NCBI Taxonomy" id="1859295"/>
    <lineage>
        <taxon>Bacteria</taxon>
        <taxon>Bacillati</taxon>
        <taxon>Actinomycetota</taxon>
        <taxon>Actinomycetes</taxon>
        <taxon>Micrococcales</taxon>
        <taxon>Dermatophilaceae</taxon>
        <taxon>Mobilicoccus</taxon>
    </lineage>
</organism>
<sequence>MTTQESRPLPSKAAIPNNHSHRTRVGGELTLDVRGAASHEIVSRLHEVQRIPAGTVVELDVDGASEWTPCVGDAVRAAGRRANFVVTSADGLALSRWHAALTETMECDR</sequence>
<protein>
    <recommendedName>
        <fullName evidence="4">STAS domain-containing protein</fullName>
    </recommendedName>
</protein>
<evidence type="ECO:0000256" key="1">
    <source>
        <dbReference type="SAM" id="MobiDB-lite"/>
    </source>
</evidence>
<evidence type="ECO:0000313" key="2">
    <source>
        <dbReference type="EMBL" id="GMA40198.1"/>
    </source>
</evidence>
<gene>
    <name evidence="2" type="ORF">GCM10025883_22430</name>
</gene>
<comment type="caution">
    <text evidence="2">The sequence shown here is derived from an EMBL/GenBank/DDBJ whole genome shotgun (WGS) entry which is preliminary data.</text>
</comment>
<evidence type="ECO:0008006" key="4">
    <source>
        <dbReference type="Google" id="ProtNLM"/>
    </source>
</evidence>
<keyword evidence="3" id="KW-1185">Reference proteome</keyword>
<evidence type="ECO:0000313" key="3">
    <source>
        <dbReference type="Proteomes" id="UP001157126"/>
    </source>
</evidence>
<feature type="region of interest" description="Disordered" evidence="1">
    <location>
        <begin position="1"/>
        <end position="23"/>
    </location>
</feature>
<reference evidence="3" key="1">
    <citation type="journal article" date="2019" name="Int. J. Syst. Evol. Microbiol.">
        <title>The Global Catalogue of Microorganisms (GCM) 10K type strain sequencing project: providing services to taxonomists for standard genome sequencing and annotation.</title>
        <authorList>
            <consortium name="The Broad Institute Genomics Platform"/>
            <consortium name="The Broad Institute Genome Sequencing Center for Infectious Disease"/>
            <person name="Wu L."/>
            <person name="Ma J."/>
        </authorList>
    </citation>
    <scope>NUCLEOTIDE SEQUENCE [LARGE SCALE GENOMIC DNA]</scope>
    <source>
        <strain evidence="3">NBRC 113072</strain>
    </source>
</reference>
<proteinExistence type="predicted"/>
<dbReference type="RefSeq" id="WP_284303938.1">
    <property type="nucleotide sequence ID" value="NZ_BSUO01000001.1"/>
</dbReference>